<feature type="domain" description="Cytochrome b5 heme-binding" evidence="3">
    <location>
        <begin position="91"/>
        <end position="173"/>
    </location>
</feature>
<dbReference type="PANTHER" id="PTHR10281">
    <property type="entry name" value="MEMBRANE-ASSOCIATED PROGESTERONE RECEPTOR COMPONENT-RELATED"/>
    <property type="match status" value="1"/>
</dbReference>
<evidence type="ECO:0000256" key="2">
    <source>
        <dbReference type="SAM" id="MobiDB-lite"/>
    </source>
</evidence>
<dbReference type="GO" id="GO:0012505">
    <property type="term" value="C:endomembrane system"/>
    <property type="evidence" value="ECO:0007669"/>
    <property type="project" value="TreeGrafter"/>
</dbReference>
<evidence type="ECO:0000256" key="1">
    <source>
        <dbReference type="ARBA" id="ARBA00038357"/>
    </source>
</evidence>
<dbReference type="GO" id="GO:0016020">
    <property type="term" value="C:membrane"/>
    <property type="evidence" value="ECO:0007669"/>
    <property type="project" value="TreeGrafter"/>
</dbReference>
<comment type="caution">
    <text evidence="4">The sequence shown here is derived from an EMBL/GenBank/DDBJ whole genome shotgun (WGS) entry which is preliminary data.</text>
</comment>
<feature type="region of interest" description="Disordered" evidence="2">
    <location>
        <begin position="1"/>
        <end position="30"/>
    </location>
</feature>
<dbReference type="InterPro" id="IPR001199">
    <property type="entry name" value="Cyt_B5-like_heme/steroid-bd"/>
</dbReference>
<dbReference type="EMBL" id="PDLM01000006">
    <property type="protein sequence ID" value="RDW74961.1"/>
    <property type="molecule type" value="Genomic_DNA"/>
</dbReference>
<feature type="region of interest" description="Disordered" evidence="2">
    <location>
        <begin position="219"/>
        <end position="251"/>
    </location>
</feature>
<dbReference type="FunFam" id="3.10.120.10:FF:000018">
    <property type="entry name" value="Heme/steroid binding domain protein, putative"/>
    <property type="match status" value="1"/>
</dbReference>
<evidence type="ECO:0000313" key="5">
    <source>
        <dbReference type="Proteomes" id="UP000256645"/>
    </source>
</evidence>
<sequence length="251" mass="28100">MAEVRQRTTASKDSKSPEPAPAKRSPSELAKAEDRSPFSFLELARSVVFLLLASCALSYFVTRDSFFWNVQRPNFTRLEVLKSWMAGPLQLTDAELKKYDGSDPESPVYLAVNGTIYDVTAGRRHYGPGGSYHFFAGADASRAFVTTCFDVDITPDMRGVEAMFLPLDDPEVDALYTSGQLKIQKQQERKRAAAEVDKALRHWTDFFGKSTKYTKVGTVKREKGWETKGEPHPLCEKAQKGRKPRAPPPTV</sequence>
<accession>A0A3D8RMD5</accession>
<feature type="compositionally biased region" description="Basic and acidic residues" evidence="2">
    <location>
        <begin position="219"/>
        <end position="239"/>
    </location>
</feature>
<dbReference type="SMART" id="SM01117">
    <property type="entry name" value="Cyt-b5"/>
    <property type="match status" value="1"/>
</dbReference>
<dbReference type="AlphaFoldDB" id="A0A3D8RMD5"/>
<dbReference type="Pfam" id="PF00173">
    <property type="entry name" value="Cyt-b5"/>
    <property type="match status" value="1"/>
</dbReference>
<organism evidence="4 5">
    <name type="scientific">Coleophoma cylindrospora</name>
    <dbReference type="NCBI Taxonomy" id="1849047"/>
    <lineage>
        <taxon>Eukaryota</taxon>
        <taxon>Fungi</taxon>
        <taxon>Dikarya</taxon>
        <taxon>Ascomycota</taxon>
        <taxon>Pezizomycotina</taxon>
        <taxon>Leotiomycetes</taxon>
        <taxon>Helotiales</taxon>
        <taxon>Dermateaceae</taxon>
        <taxon>Coleophoma</taxon>
    </lineage>
</organism>
<dbReference type="PANTHER" id="PTHR10281:SF76">
    <property type="entry name" value="CALCUTTA CUP-RELATED"/>
    <property type="match status" value="1"/>
</dbReference>
<dbReference type="InterPro" id="IPR050577">
    <property type="entry name" value="MAPR/NEUFC/NENF-like"/>
</dbReference>
<proteinExistence type="inferred from homology"/>
<comment type="similarity">
    <text evidence="1">Belongs to the cytochrome b5 family. MAPR subfamily.</text>
</comment>
<feature type="compositionally biased region" description="Basic and acidic residues" evidence="2">
    <location>
        <begin position="1"/>
        <end position="16"/>
    </location>
</feature>
<keyword evidence="5" id="KW-1185">Reference proteome</keyword>
<evidence type="ECO:0000259" key="3">
    <source>
        <dbReference type="SMART" id="SM01117"/>
    </source>
</evidence>
<dbReference type="Gene3D" id="3.10.120.10">
    <property type="entry name" value="Cytochrome b5-like heme/steroid binding domain"/>
    <property type="match status" value="1"/>
</dbReference>
<dbReference type="SUPFAM" id="SSF55856">
    <property type="entry name" value="Cytochrome b5-like heme/steroid binding domain"/>
    <property type="match status" value="1"/>
</dbReference>
<evidence type="ECO:0000313" key="4">
    <source>
        <dbReference type="EMBL" id="RDW74961.1"/>
    </source>
</evidence>
<protein>
    <submittedName>
        <fullName evidence="4">Cytochrome b5-like heme binding-containing protein</fullName>
    </submittedName>
</protein>
<dbReference type="OrthoDB" id="10257697at2759"/>
<gene>
    <name evidence="4" type="ORF">BP6252_06103</name>
</gene>
<dbReference type="STRING" id="1849047.A0A3D8RMD5"/>
<dbReference type="InterPro" id="IPR036400">
    <property type="entry name" value="Cyt_B5-like_heme/steroid_sf"/>
</dbReference>
<reference evidence="4 5" key="1">
    <citation type="journal article" date="2018" name="IMA Fungus">
        <title>IMA Genome-F 9: Draft genome sequence of Annulohypoxylon stygium, Aspergillus mulundensis, Berkeleyomyces basicola (syn. Thielaviopsis basicola), Ceratocystis smalleyi, two Cercospora beticola strains, Coleophoma cylindrospora, Fusarium fracticaudum, Phialophora cf. hyalina, and Morchella septimelata.</title>
        <authorList>
            <person name="Wingfield B.D."/>
            <person name="Bills G.F."/>
            <person name="Dong Y."/>
            <person name="Huang W."/>
            <person name="Nel W.J."/>
            <person name="Swalarsk-Parry B.S."/>
            <person name="Vaghefi N."/>
            <person name="Wilken P.M."/>
            <person name="An Z."/>
            <person name="de Beer Z.W."/>
            <person name="De Vos L."/>
            <person name="Chen L."/>
            <person name="Duong T.A."/>
            <person name="Gao Y."/>
            <person name="Hammerbacher A."/>
            <person name="Kikkert J.R."/>
            <person name="Li Y."/>
            <person name="Li H."/>
            <person name="Li K."/>
            <person name="Li Q."/>
            <person name="Liu X."/>
            <person name="Ma X."/>
            <person name="Naidoo K."/>
            <person name="Pethybridge S.J."/>
            <person name="Sun J."/>
            <person name="Steenkamp E.T."/>
            <person name="van der Nest M.A."/>
            <person name="van Wyk S."/>
            <person name="Wingfield M.J."/>
            <person name="Xiong C."/>
            <person name="Yue Q."/>
            <person name="Zhang X."/>
        </authorList>
    </citation>
    <scope>NUCLEOTIDE SEQUENCE [LARGE SCALE GENOMIC DNA]</scope>
    <source>
        <strain evidence="4 5">BP6252</strain>
    </source>
</reference>
<name>A0A3D8RMD5_9HELO</name>
<dbReference type="Proteomes" id="UP000256645">
    <property type="component" value="Unassembled WGS sequence"/>
</dbReference>